<dbReference type="PROSITE" id="PS50928">
    <property type="entry name" value="ABC_TM1"/>
    <property type="match status" value="1"/>
</dbReference>
<dbReference type="RefSeq" id="WP_137395278.1">
    <property type="nucleotide sequence ID" value="NZ_CP124734.1"/>
</dbReference>
<gene>
    <name evidence="9" type="ORF">CFBP5477_019135</name>
</gene>
<evidence type="ECO:0000256" key="3">
    <source>
        <dbReference type="ARBA" id="ARBA00022475"/>
    </source>
</evidence>
<dbReference type="GO" id="GO:0005886">
    <property type="term" value="C:plasma membrane"/>
    <property type="evidence" value="ECO:0007669"/>
    <property type="project" value="UniProtKB-SubCell"/>
</dbReference>
<dbReference type="PANTHER" id="PTHR43005:SF1">
    <property type="entry name" value="SPERMIDINE_PUTRESCINE TRANSPORT SYSTEM PERMEASE PROTEIN"/>
    <property type="match status" value="1"/>
</dbReference>
<sequence>MSSKQLSHDTRVQAAILLVPALVIYAVFALYPMLNVVVLSFQKWDGLSPDRQFVGLANYVAIFTRDPVFWMAFSNTVLWTVMSLIFPPAIGLLLALSLNQKIFGRNSLRAIFYLPVIIAPIAVATMWKWMYDPFFGLFNQLLINWGMQDRIQDWLGNKDIALYSAFVAYIWQTVGFSMVLFLAGLQNVSQTLVEAARIDGAGRWAVFKHVTLPALRPTLTVVLVLSIISSLKAFDIVYGLTGGGPAQSTQMLALWAFTQSMQIFDFGRGSAISVVLLMITMLIVIPYLRWMQKNEEHEQ</sequence>
<feature type="transmembrane region" description="Helical" evidence="7">
    <location>
        <begin position="269"/>
        <end position="288"/>
    </location>
</feature>
<accession>A0AAF0HES5</accession>
<evidence type="ECO:0000256" key="6">
    <source>
        <dbReference type="ARBA" id="ARBA00023136"/>
    </source>
</evidence>
<evidence type="ECO:0000256" key="5">
    <source>
        <dbReference type="ARBA" id="ARBA00022989"/>
    </source>
</evidence>
<protein>
    <submittedName>
        <fullName evidence="9">Sugar ABC transporter permease</fullName>
    </submittedName>
</protein>
<feature type="transmembrane region" description="Helical" evidence="7">
    <location>
        <begin position="110"/>
        <end position="130"/>
    </location>
</feature>
<keyword evidence="4 7" id="KW-0812">Transmembrane</keyword>
<evidence type="ECO:0000256" key="2">
    <source>
        <dbReference type="ARBA" id="ARBA00022448"/>
    </source>
</evidence>
<dbReference type="SUPFAM" id="SSF161098">
    <property type="entry name" value="MetI-like"/>
    <property type="match status" value="1"/>
</dbReference>
<name>A0AAF0HES5_9HYPH</name>
<dbReference type="Pfam" id="PF00528">
    <property type="entry name" value="BPD_transp_1"/>
    <property type="match status" value="1"/>
</dbReference>
<comment type="similarity">
    <text evidence="7">Belongs to the binding-protein-dependent transport system permease family.</text>
</comment>
<dbReference type="AlphaFoldDB" id="A0AAF0HES5"/>
<evidence type="ECO:0000313" key="10">
    <source>
        <dbReference type="Proteomes" id="UP000298664"/>
    </source>
</evidence>
<keyword evidence="3" id="KW-1003">Cell membrane</keyword>
<feature type="transmembrane region" description="Helical" evidence="7">
    <location>
        <begin position="12"/>
        <end position="34"/>
    </location>
</feature>
<evidence type="ECO:0000313" key="9">
    <source>
        <dbReference type="EMBL" id="WHA43355.1"/>
    </source>
</evidence>
<feature type="transmembrane region" description="Helical" evidence="7">
    <location>
        <begin position="77"/>
        <end position="98"/>
    </location>
</feature>
<feature type="transmembrane region" description="Helical" evidence="7">
    <location>
        <begin position="160"/>
        <end position="185"/>
    </location>
</feature>
<keyword evidence="5 7" id="KW-1133">Transmembrane helix</keyword>
<proteinExistence type="inferred from homology"/>
<evidence type="ECO:0000256" key="7">
    <source>
        <dbReference type="RuleBase" id="RU363032"/>
    </source>
</evidence>
<keyword evidence="2 7" id="KW-0813">Transport</keyword>
<evidence type="ECO:0000256" key="4">
    <source>
        <dbReference type="ARBA" id="ARBA00022692"/>
    </source>
</evidence>
<dbReference type="CDD" id="cd06261">
    <property type="entry name" value="TM_PBP2"/>
    <property type="match status" value="1"/>
</dbReference>
<evidence type="ECO:0000256" key="1">
    <source>
        <dbReference type="ARBA" id="ARBA00004651"/>
    </source>
</evidence>
<dbReference type="InterPro" id="IPR035906">
    <property type="entry name" value="MetI-like_sf"/>
</dbReference>
<dbReference type="Gene3D" id="1.10.3720.10">
    <property type="entry name" value="MetI-like"/>
    <property type="match status" value="1"/>
</dbReference>
<dbReference type="InterPro" id="IPR000515">
    <property type="entry name" value="MetI-like"/>
</dbReference>
<comment type="subcellular location">
    <subcellularLocation>
        <location evidence="1 7">Cell membrane</location>
        <topology evidence="1 7">Multi-pass membrane protein</topology>
    </subcellularLocation>
</comment>
<keyword evidence="6 7" id="KW-0472">Membrane</keyword>
<dbReference type="Proteomes" id="UP000298664">
    <property type="component" value="Chromosome Linear"/>
</dbReference>
<feature type="transmembrane region" description="Helical" evidence="7">
    <location>
        <begin position="206"/>
        <end position="230"/>
    </location>
</feature>
<reference evidence="9" key="1">
    <citation type="submission" date="2023-05" db="EMBL/GenBank/DDBJ databases">
        <title>Complete genome sequence of Agrobacterium larrymoorei CFBP5477.</title>
        <authorList>
            <person name="Yen H.-C."/>
            <person name="Chou L."/>
            <person name="Lin Y.-C."/>
            <person name="Lai E.-M."/>
            <person name="Kuo C.-H."/>
        </authorList>
    </citation>
    <scope>NUCLEOTIDE SEQUENCE</scope>
    <source>
        <strain evidence="9">CFBP5477</strain>
    </source>
</reference>
<evidence type="ECO:0000259" key="8">
    <source>
        <dbReference type="PROSITE" id="PS50928"/>
    </source>
</evidence>
<feature type="domain" description="ABC transmembrane type-1" evidence="8">
    <location>
        <begin position="73"/>
        <end position="287"/>
    </location>
</feature>
<dbReference type="EMBL" id="CP124734">
    <property type="protein sequence ID" value="WHA43355.1"/>
    <property type="molecule type" value="Genomic_DNA"/>
</dbReference>
<dbReference type="PANTHER" id="PTHR43005">
    <property type="entry name" value="BLR7065 PROTEIN"/>
    <property type="match status" value="1"/>
</dbReference>
<organism evidence="9 10">
    <name type="scientific">Agrobacterium larrymoorei</name>
    <dbReference type="NCBI Taxonomy" id="160699"/>
    <lineage>
        <taxon>Bacteria</taxon>
        <taxon>Pseudomonadati</taxon>
        <taxon>Pseudomonadota</taxon>
        <taxon>Alphaproteobacteria</taxon>
        <taxon>Hyphomicrobiales</taxon>
        <taxon>Rhizobiaceae</taxon>
        <taxon>Rhizobium/Agrobacterium group</taxon>
        <taxon>Agrobacterium</taxon>
    </lineage>
</organism>
<dbReference type="GO" id="GO:0055085">
    <property type="term" value="P:transmembrane transport"/>
    <property type="evidence" value="ECO:0007669"/>
    <property type="project" value="InterPro"/>
</dbReference>